<keyword evidence="10" id="KW-1185">Reference proteome</keyword>
<dbReference type="EMBL" id="CP029487">
    <property type="protein sequence ID" value="QCT71057.1"/>
    <property type="molecule type" value="Genomic_DNA"/>
</dbReference>
<dbReference type="Proteomes" id="UP000218387">
    <property type="component" value="Chromosome"/>
</dbReference>
<proteinExistence type="inferred from homology"/>
<dbReference type="GO" id="GO:0003677">
    <property type="term" value="F:DNA binding"/>
    <property type="evidence" value="ECO:0007669"/>
    <property type="project" value="UniProtKB-UniRule"/>
</dbReference>
<evidence type="ECO:0000313" key="10">
    <source>
        <dbReference type="Proteomes" id="UP000218387"/>
    </source>
</evidence>
<dbReference type="InterPro" id="IPR013762">
    <property type="entry name" value="Integrase-like_cat_sf"/>
</dbReference>
<evidence type="ECO:0000256" key="2">
    <source>
        <dbReference type="ARBA" id="ARBA00008857"/>
    </source>
</evidence>
<dbReference type="GO" id="GO:0015074">
    <property type="term" value="P:DNA integration"/>
    <property type="evidence" value="ECO:0007669"/>
    <property type="project" value="UniProtKB-KW"/>
</dbReference>
<evidence type="ECO:0000313" key="9">
    <source>
        <dbReference type="EMBL" id="QCT71057.1"/>
    </source>
</evidence>
<dbReference type="Pfam" id="PF14659">
    <property type="entry name" value="Phage_int_SAM_3"/>
    <property type="match status" value="1"/>
</dbReference>
<keyword evidence="4 6" id="KW-0238">DNA-binding</keyword>
<dbReference type="CDD" id="cd01189">
    <property type="entry name" value="INT_ICEBs1_C_like"/>
    <property type="match status" value="1"/>
</dbReference>
<dbReference type="AlphaFoldDB" id="A0A4P9C6L9"/>
<dbReference type="InterPro" id="IPR044068">
    <property type="entry name" value="CB"/>
</dbReference>
<evidence type="ECO:0000256" key="6">
    <source>
        <dbReference type="PROSITE-ProRule" id="PRU01248"/>
    </source>
</evidence>
<dbReference type="KEGG" id="emt:CPZ25_006870"/>
<dbReference type="PROSITE" id="PS51898">
    <property type="entry name" value="TYR_RECOMBINASE"/>
    <property type="match status" value="1"/>
</dbReference>
<dbReference type="GO" id="GO:0006310">
    <property type="term" value="P:DNA recombination"/>
    <property type="evidence" value="ECO:0007669"/>
    <property type="project" value="UniProtKB-KW"/>
</dbReference>
<evidence type="ECO:0000256" key="1">
    <source>
        <dbReference type="ARBA" id="ARBA00003283"/>
    </source>
</evidence>
<comment type="function">
    <text evidence="1">Site-specific tyrosine recombinase, which acts by catalyzing the cutting and rejoining of the recombining DNA molecules.</text>
</comment>
<dbReference type="PANTHER" id="PTHR30349">
    <property type="entry name" value="PHAGE INTEGRASE-RELATED"/>
    <property type="match status" value="1"/>
</dbReference>
<keyword evidence="5" id="KW-0233">DNA recombination</keyword>
<dbReference type="InterPro" id="IPR050090">
    <property type="entry name" value="Tyrosine_recombinase_XerCD"/>
</dbReference>
<protein>
    <submittedName>
        <fullName evidence="9">Site-specific integrase</fullName>
    </submittedName>
</protein>
<dbReference type="Pfam" id="PF00589">
    <property type="entry name" value="Phage_integrase"/>
    <property type="match status" value="1"/>
</dbReference>
<feature type="domain" description="Tyr recombinase" evidence="7">
    <location>
        <begin position="111"/>
        <end position="324"/>
    </location>
</feature>
<name>A0A4P9C6L9_EUBML</name>
<accession>A0A4P9C6L9</accession>
<dbReference type="InterPro" id="IPR011010">
    <property type="entry name" value="DNA_brk_join_enz"/>
</dbReference>
<evidence type="ECO:0000256" key="4">
    <source>
        <dbReference type="ARBA" id="ARBA00023125"/>
    </source>
</evidence>
<reference evidence="9 10" key="1">
    <citation type="submission" date="2018-05" db="EMBL/GenBank/DDBJ databases">
        <title>Genome comparison of Eubacterium sp.</title>
        <authorList>
            <person name="Feng Y."/>
            <person name="Sanchez-Andrea I."/>
            <person name="Stams A.J.M."/>
            <person name="De Vos W.M."/>
        </authorList>
    </citation>
    <scope>NUCLEOTIDE SEQUENCE [LARGE SCALE GENOMIC DNA]</scope>
    <source>
        <strain evidence="9 10">YI</strain>
    </source>
</reference>
<evidence type="ECO:0000259" key="7">
    <source>
        <dbReference type="PROSITE" id="PS51898"/>
    </source>
</evidence>
<dbReference type="InterPro" id="IPR002104">
    <property type="entry name" value="Integrase_catalytic"/>
</dbReference>
<feature type="domain" description="Core-binding (CB)" evidence="8">
    <location>
        <begin position="11"/>
        <end position="88"/>
    </location>
</feature>
<organism evidence="9 10">
    <name type="scientific">Eubacterium maltosivorans</name>
    <dbReference type="NCBI Taxonomy" id="2041044"/>
    <lineage>
        <taxon>Bacteria</taxon>
        <taxon>Bacillati</taxon>
        <taxon>Bacillota</taxon>
        <taxon>Clostridia</taxon>
        <taxon>Eubacteriales</taxon>
        <taxon>Eubacteriaceae</taxon>
        <taxon>Eubacterium</taxon>
    </lineage>
</organism>
<evidence type="ECO:0000259" key="8">
    <source>
        <dbReference type="PROSITE" id="PS51900"/>
    </source>
</evidence>
<dbReference type="Gene3D" id="1.10.150.130">
    <property type="match status" value="1"/>
</dbReference>
<dbReference type="SUPFAM" id="SSF56349">
    <property type="entry name" value="DNA breaking-rejoining enzymes"/>
    <property type="match status" value="1"/>
</dbReference>
<dbReference type="PANTHER" id="PTHR30349:SF64">
    <property type="entry name" value="PROPHAGE INTEGRASE INTD-RELATED"/>
    <property type="match status" value="1"/>
</dbReference>
<evidence type="ECO:0000256" key="5">
    <source>
        <dbReference type="ARBA" id="ARBA00023172"/>
    </source>
</evidence>
<dbReference type="RefSeq" id="WP_096919959.1">
    <property type="nucleotide sequence ID" value="NZ_CP029487.1"/>
</dbReference>
<dbReference type="Gene3D" id="1.10.443.10">
    <property type="entry name" value="Intergrase catalytic core"/>
    <property type="match status" value="1"/>
</dbReference>
<keyword evidence="3" id="KW-0229">DNA integration</keyword>
<gene>
    <name evidence="9" type="ORF">CPZ25_006870</name>
</gene>
<dbReference type="PROSITE" id="PS51900">
    <property type="entry name" value="CB"/>
    <property type="match status" value="1"/>
</dbReference>
<comment type="similarity">
    <text evidence="2">Belongs to the 'phage' integrase family.</text>
</comment>
<dbReference type="InterPro" id="IPR004107">
    <property type="entry name" value="Integrase_SAM-like_N"/>
</dbReference>
<evidence type="ECO:0000256" key="3">
    <source>
        <dbReference type="ARBA" id="ARBA00022908"/>
    </source>
</evidence>
<dbReference type="InterPro" id="IPR010998">
    <property type="entry name" value="Integrase_recombinase_N"/>
</dbReference>
<sequence length="334" mass="38424">MILSNDMYYQDYLKFWMDNYSVPNNRDTTTKSYQYTITKRINPALGSHKLNELSAANIQAFINSLLPLKKWTIIATLKIIRHSLNIATDTLDLLVENPCDKVFVPKTAESSRVTGLCDEEVLKVLKDTEKRACGVPIRLAYLTGMRAGEVCALTWDRVDFEKRTLYIEHGLTSLDKTNWRISPPKTKTSIRELPMHEGLYQFLKNLKRQQEKAEKKKGYRFYRICDDGYIVACSQKESNVRFVCAKPDGFFTHPVCLATNCARVAKRVGFRFTFHMLRHTYATQLLENKASIVDISNRLGHASTETTLNIYLHRTTKMAEATNSILDEKFIKIS</sequence>